<evidence type="ECO:0000313" key="2">
    <source>
        <dbReference type="Proteomes" id="UP001530400"/>
    </source>
</evidence>
<dbReference type="AlphaFoldDB" id="A0ABD3R022"/>
<keyword evidence="2" id="KW-1185">Reference proteome</keyword>
<gene>
    <name evidence="1" type="ORF">ACHAWO_000711</name>
</gene>
<evidence type="ECO:0000313" key="1">
    <source>
        <dbReference type="EMBL" id="KAL3805176.1"/>
    </source>
</evidence>
<name>A0ABD3R022_9STRA</name>
<protein>
    <submittedName>
        <fullName evidence="1">Uncharacterized protein</fullName>
    </submittedName>
</protein>
<proteinExistence type="predicted"/>
<comment type="caution">
    <text evidence="1">The sequence shown here is derived from an EMBL/GenBank/DDBJ whole genome shotgun (WGS) entry which is preliminary data.</text>
</comment>
<reference evidence="1 2" key="1">
    <citation type="submission" date="2024-10" db="EMBL/GenBank/DDBJ databases">
        <title>Updated reference genomes for cyclostephanoid diatoms.</title>
        <authorList>
            <person name="Roberts W.R."/>
            <person name="Alverson A.J."/>
        </authorList>
    </citation>
    <scope>NUCLEOTIDE SEQUENCE [LARGE SCALE GENOMIC DNA]</scope>
    <source>
        <strain evidence="1 2">AJA010-31</strain>
    </source>
</reference>
<organism evidence="1 2">
    <name type="scientific">Cyclotella atomus</name>
    <dbReference type="NCBI Taxonomy" id="382360"/>
    <lineage>
        <taxon>Eukaryota</taxon>
        <taxon>Sar</taxon>
        <taxon>Stramenopiles</taxon>
        <taxon>Ochrophyta</taxon>
        <taxon>Bacillariophyta</taxon>
        <taxon>Coscinodiscophyceae</taxon>
        <taxon>Thalassiosirophycidae</taxon>
        <taxon>Stephanodiscales</taxon>
        <taxon>Stephanodiscaceae</taxon>
        <taxon>Cyclotella</taxon>
    </lineage>
</organism>
<sequence length="139" mass="16307">MEFNRSFWQDVNDVILNSVALFFIVEIGDYLEMGWDRTRIGVEVAFNLYPYVTTGNEQVQVTLKTALDDQDDVKDADYQRLLDSDDKVNDVSVWKHHREIEQSSMLTIWHPAKRLIQAITIQSMYTGERMQRNIKSLSF</sequence>
<dbReference type="Proteomes" id="UP001530400">
    <property type="component" value="Unassembled WGS sequence"/>
</dbReference>
<dbReference type="EMBL" id="JALLPJ020000014">
    <property type="protein sequence ID" value="KAL3805176.1"/>
    <property type="molecule type" value="Genomic_DNA"/>
</dbReference>
<accession>A0ABD3R022</accession>